<keyword evidence="3" id="KW-1185">Reference proteome</keyword>
<reference evidence="2 3" key="1">
    <citation type="journal article" date="2020" name="IScience">
        <title>Genome Sequencing of the Endangered Kingdonia uniflora (Circaeasteraceae, Ranunculales) Reveals Potential Mechanisms of Evolutionary Specialization.</title>
        <authorList>
            <person name="Sun Y."/>
            <person name="Deng T."/>
            <person name="Zhang A."/>
            <person name="Moore M.J."/>
            <person name="Landis J.B."/>
            <person name="Lin N."/>
            <person name="Zhang H."/>
            <person name="Zhang X."/>
            <person name="Huang J."/>
            <person name="Zhang X."/>
            <person name="Sun H."/>
            <person name="Wang H."/>
        </authorList>
    </citation>
    <scope>NUCLEOTIDE SEQUENCE [LARGE SCALE GENOMIC DNA]</scope>
    <source>
        <strain evidence="2">TB1705</strain>
        <tissue evidence="2">Leaf</tissue>
    </source>
</reference>
<name>A0A7J7NI85_9MAGN</name>
<dbReference type="EMBL" id="JACGCM010000786">
    <property type="protein sequence ID" value="KAF6166682.1"/>
    <property type="molecule type" value="Genomic_DNA"/>
</dbReference>
<feature type="region of interest" description="Disordered" evidence="1">
    <location>
        <begin position="130"/>
        <end position="168"/>
    </location>
</feature>
<dbReference type="OrthoDB" id="10584266at2759"/>
<evidence type="ECO:0000313" key="3">
    <source>
        <dbReference type="Proteomes" id="UP000541444"/>
    </source>
</evidence>
<dbReference type="Proteomes" id="UP000541444">
    <property type="component" value="Unassembled WGS sequence"/>
</dbReference>
<protein>
    <submittedName>
        <fullName evidence="2">Uncharacterized protein</fullName>
    </submittedName>
</protein>
<gene>
    <name evidence="2" type="ORF">GIB67_005544</name>
</gene>
<evidence type="ECO:0000313" key="2">
    <source>
        <dbReference type="EMBL" id="KAF6166682.1"/>
    </source>
</evidence>
<accession>A0A7J7NI85</accession>
<evidence type="ECO:0000256" key="1">
    <source>
        <dbReference type="SAM" id="MobiDB-lite"/>
    </source>
</evidence>
<sequence>MGSLGRAIYTVGSWIRKSGQAFDRLGSVLQGNLYIQEQWFRCTLKGSYISNVQCLLEVSHLNSIICLSNHIPAILSNKLADQTSVTPTQQTTTTQGGGYDYYIQQQQQQPSIGGSSASVTDNTGYNYAQPQAPVSNCNQQENAYGGPQQGYSQDGYGGGNGQAQVGYD</sequence>
<comment type="caution">
    <text evidence="2">The sequence shown here is derived from an EMBL/GenBank/DDBJ whole genome shotgun (WGS) entry which is preliminary data.</text>
</comment>
<proteinExistence type="predicted"/>
<feature type="compositionally biased region" description="Polar residues" evidence="1">
    <location>
        <begin position="130"/>
        <end position="142"/>
    </location>
</feature>
<organism evidence="2 3">
    <name type="scientific">Kingdonia uniflora</name>
    <dbReference type="NCBI Taxonomy" id="39325"/>
    <lineage>
        <taxon>Eukaryota</taxon>
        <taxon>Viridiplantae</taxon>
        <taxon>Streptophyta</taxon>
        <taxon>Embryophyta</taxon>
        <taxon>Tracheophyta</taxon>
        <taxon>Spermatophyta</taxon>
        <taxon>Magnoliopsida</taxon>
        <taxon>Ranunculales</taxon>
        <taxon>Circaeasteraceae</taxon>
        <taxon>Kingdonia</taxon>
    </lineage>
</organism>
<feature type="compositionally biased region" description="Low complexity" evidence="1">
    <location>
        <begin position="144"/>
        <end position="154"/>
    </location>
</feature>
<dbReference type="AlphaFoldDB" id="A0A7J7NI85"/>